<sequence>MNWAPLDIRPLRAIFYELFAYLESLKDLRGLSPDALFEQEVGQRLTSLRAQLEVRRRELDVPMTAQDETLTTLSTLRGSIDRTCATLDDLELQYDFQ</sequence>
<proteinExistence type="predicted"/>
<evidence type="ECO:0000313" key="1">
    <source>
        <dbReference type="EMBL" id="KAJ8644417.1"/>
    </source>
</evidence>
<keyword evidence="2" id="KW-1185">Reference proteome</keyword>
<comment type="caution">
    <text evidence="1">The sequence shown here is derived from an EMBL/GenBank/DDBJ whole genome shotgun (WGS) entry which is preliminary data.</text>
</comment>
<evidence type="ECO:0000313" key="2">
    <source>
        <dbReference type="Proteomes" id="UP001234297"/>
    </source>
</evidence>
<reference evidence="1 2" key="1">
    <citation type="journal article" date="2022" name="Hortic Res">
        <title>A haplotype resolved chromosomal level avocado genome allows analysis of novel avocado genes.</title>
        <authorList>
            <person name="Nath O."/>
            <person name="Fletcher S.J."/>
            <person name="Hayward A."/>
            <person name="Shaw L.M."/>
            <person name="Masouleh A.K."/>
            <person name="Furtado A."/>
            <person name="Henry R.J."/>
            <person name="Mitter N."/>
        </authorList>
    </citation>
    <scope>NUCLEOTIDE SEQUENCE [LARGE SCALE GENOMIC DNA]</scope>
    <source>
        <strain evidence="2">cv. Hass</strain>
    </source>
</reference>
<protein>
    <submittedName>
        <fullName evidence="1">Uncharacterized protein</fullName>
    </submittedName>
</protein>
<accession>A0ACC2MGY0</accession>
<dbReference type="EMBL" id="CM056810">
    <property type="protein sequence ID" value="KAJ8644417.1"/>
    <property type="molecule type" value="Genomic_DNA"/>
</dbReference>
<name>A0ACC2MGY0_PERAE</name>
<organism evidence="1 2">
    <name type="scientific">Persea americana</name>
    <name type="common">Avocado</name>
    <dbReference type="NCBI Taxonomy" id="3435"/>
    <lineage>
        <taxon>Eukaryota</taxon>
        <taxon>Viridiplantae</taxon>
        <taxon>Streptophyta</taxon>
        <taxon>Embryophyta</taxon>
        <taxon>Tracheophyta</taxon>
        <taxon>Spermatophyta</taxon>
        <taxon>Magnoliopsida</taxon>
        <taxon>Magnoliidae</taxon>
        <taxon>Laurales</taxon>
        <taxon>Lauraceae</taxon>
        <taxon>Persea</taxon>
    </lineage>
</organism>
<dbReference type="Proteomes" id="UP001234297">
    <property type="component" value="Chromosome 2"/>
</dbReference>
<gene>
    <name evidence="1" type="ORF">MRB53_006165</name>
</gene>